<dbReference type="GO" id="GO:0006897">
    <property type="term" value="P:endocytosis"/>
    <property type="evidence" value="ECO:0007669"/>
    <property type="project" value="EnsemblPlants"/>
</dbReference>
<sequence>MDQVFAQIRSDLSSNDGLRQAQALLAALQYSAAGKDISSLSRIACEEIIASPASAVCKKLAFDLIRSTRLTADQWEIVCRGVKNDFDFQDSDVTAAAVSIVAAIPSWRLGKLIIDCSKEISNCLVDNNPNLRYNIVETLGCLLARDDVVTLCESNVTLLERVSTWWKQIGQSMLDASDAVSKVAFEGVGRLFTEFSTKRLSRLAGDKLIPSEASLAIRSAWVSAMCRFVWEKRDFLMARSLILPVENFRATVSPLVFAVKAVTTGMVEEMQAITGQQGSPRSPLEERDFVNAERILGVSDLVSHLVPFLSSLDPALVFEVGINLLSLADVPGGKPEWASAPIMALLNLWDRQEFRAGRESIVRAVVKNLQLLDLHMQVALFKRLLVMVRNLRVDADRMHALACICRTALCVDLFSKESVRRGQKPLPGTDVTSLFEDPMTKEDLANVSSNSLFREELVACLVESCFQLSLPLPRVKSTGSESRVIGALAYGTGNEVMNWTQSALEVVEVCRPCVKWNCEGRLYAMDCYLKLLVRLCHIYETRAGVKKSKDGASPEQILAETRLQALQRQLVKDLSEVSTVRLRARIIWALAEHFDLEGLDPLLADDPDDPLNIMVEHIHTVLFNVDNATVAATNRLQDVQAILVCSQHLGSRNVRAAQLLTKELEEFRSSNLADSVNKHQCRLILQVFKHITKHTDAKWVGVGAPTGDYPFTHHKLSVEYFDGSAAQDRKLEDLVHTAVQELWRPAPSELALLTNKNVDVTLLRPPPNCVCLSGSSDPCYVEAYHLTDPSERRLTLHLKVINMTEQELKRVDVRVGLVGALHFMDAQPQAVRQLQNLISQVSIMSSVTVGVSRFERCGLGVQLLYYPQYGVQVSANGDDGEGMEEDEKAMHMGRHRKSFVPEYGEPVVLRCQTYWVPLIELLVPHKCSPVEFFRIWPSLPAIMEYTGAYTYEVGELKLGATSEGGIPSFLTGLKSLANKPFHRVCAHILQTVAGFQLCYAAKSWYGDFLGMVIFGASEVSGDLGEETNTVICKFVLRASSSSLLEEIRGSLQDWLDNLTDGSVRVVSDEEMEAASLSKVKRALELLTMPKIVVTPPPPEPDSDDDELVPGMKPPKEPSTLSINLTADEIEQKALQSAVLQQWETFRAQYSVP</sequence>
<dbReference type="SUPFAM" id="SSF48371">
    <property type="entry name" value="ARM repeat"/>
    <property type="match status" value="1"/>
</dbReference>
<dbReference type="InterPro" id="IPR016024">
    <property type="entry name" value="ARM-type_fold"/>
</dbReference>
<organism evidence="2 3">
    <name type="scientific">Marchantia polymorpha</name>
    <name type="common">Common liverwort</name>
    <name type="synonym">Marchantia aquatica</name>
    <dbReference type="NCBI Taxonomy" id="3197"/>
    <lineage>
        <taxon>Eukaryota</taxon>
        <taxon>Viridiplantae</taxon>
        <taxon>Streptophyta</taxon>
        <taxon>Embryophyta</taxon>
        <taxon>Marchantiophyta</taxon>
        <taxon>Marchantiopsida</taxon>
        <taxon>Marchantiidae</taxon>
        <taxon>Marchantiales</taxon>
        <taxon>Marchantiaceae</taxon>
        <taxon>Marchantia</taxon>
    </lineage>
</organism>
<dbReference type="GO" id="GO:0009504">
    <property type="term" value="C:cell plate"/>
    <property type="evidence" value="ECO:0007669"/>
    <property type="project" value="EnsemblPlants"/>
</dbReference>
<dbReference type="Gene3D" id="1.25.10.10">
    <property type="entry name" value="Leucine-rich Repeat Variant"/>
    <property type="match status" value="1"/>
</dbReference>
<keyword evidence="3" id="KW-1185">Reference proteome</keyword>
<name>A0A2R6WL93_MARPO</name>
<accession>A0A2R6WL93</accession>
<feature type="region of interest" description="Disordered" evidence="1">
    <location>
        <begin position="1091"/>
        <end position="1119"/>
    </location>
</feature>
<evidence type="ECO:0000256" key="1">
    <source>
        <dbReference type="SAM" id="MobiDB-lite"/>
    </source>
</evidence>
<protein>
    <recommendedName>
        <fullName evidence="4">Protein TPLATE</fullName>
    </recommendedName>
</protein>
<proteinExistence type="predicted"/>
<dbReference type="GO" id="GO:0000911">
    <property type="term" value="P:cytokinesis by cell plate formation"/>
    <property type="evidence" value="ECO:0007669"/>
    <property type="project" value="EnsemblPlants"/>
</dbReference>
<dbReference type="PANTHER" id="PTHR36029:SF1">
    <property type="entry name" value="PROTEIN TPLATE"/>
    <property type="match status" value="1"/>
</dbReference>
<dbReference type="GO" id="GO:0005886">
    <property type="term" value="C:plasma membrane"/>
    <property type="evidence" value="ECO:0007669"/>
    <property type="project" value="EnsemblPlants"/>
</dbReference>
<dbReference type="InterPro" id="IPR011989">
    <property type="entry name" value="ARM-like"/>
</dbReference>
<dbReference type="Gramene" id="Mp5g00410.1">
    <property type="protein sequence ID" value="Mp5g00410.1.cds"/>
    <property type="gene ID" value="Mp5g00410"/>
</dbReference>
<dbReference type="EMBL" id="KZ772750">
    <property type="protein sequence ID" value="PTQ34634.1"/>
    <property type="molecule type" value="Genomic_DNA"/>
</dbReference>
<dbReference type="GO" id="GO:0042802">
    <property type="term" value="F:identical protein binding"/>
    <property type="evidence" value="ECO:0007669"/>
    <property type="project" value="EnsemblPlants"/>
</dbReference>
<dbReference type="PANTHER" id="PTHR36029">
    <property type="entry name" value="TSET COMPLEX MEMBER TSTA"/>
    <property type="match status" value="1"/>
</dbReference>
<evidence type="ECO:0000313" key="2">
    <source>
        <dbReference type="EMBL" id="PTQ34634.1"/>
    </source>
</evidence>
<dbReference type="Proteomes" id="UP000244005">
    <property type="component" value="Unassembled WGS sequence"/>
</dbReference>
<reference evidence="3" key="1">
    <citation type="journal article" date="2017" name="Cell">
        <title>Insights into land plant evolution garnered from the Marchantia polymorpha genome.</title>
        <authorList>
            <person name="Bowman J.L."/>
            <person name="Kohchi T."/>
            <person name="Yamato K.T."/>
            <person name="Jenkins J."/>
            <person name="Shu S."/>
            <person name="Ishizaki K."/>
            <person name="Yamaoka S."/>
            <person name="Nishihama R."/>
            <person name="Nakamura Y."/>
            <person name="Berger F."/>
            <person name="Adam C."/>
            <person name="Aki S.S."/>
            <person name="Althoff F."/>
            <person name="Araki T."/>
            <person name="Arteaga-Vazquez M.A."/>
            <person name="Balasubrmanian S."/>
            <person name="Barry K."/>
            <person name="Bauer D."/>
            <person name="Boehm C.R."/>
            <person name="Briginshaw L."/>
            <person name="Caballero-Perez J."/>
            <person name="Catarino B."/>
            <person name="Chen F."/>
            <person name="Chiyoda S."/>
            <person name="Chovatia M."/>
            <person name="Davies K.M."/>
            <person name="Delmans M."/>
            <person name="Demura T."/>
            <person name="Dierschke T."/>
            <person name="Dolan L."/>
            <person name="Dorantes-Acosta A.E."/>
            <person name="Eklund D.M."/>
            <person name="Florent S.N."/>
            <person name="Flores-Sandoval E."/>
            <person name="Fujiyama A."/>
            <person name="Fukuzawa H."/>
            <person name="Galik B."/>
            <person name="Grimanelli D."/>
            <person name="Grimwood J."/>
            <person name="Grossniklaus U."/>
            <person name="Hamada T."/>
            <person name="Haseloff J."/>
            <person name="Hetherington A.J."/>
            <person name="Higo A."/>
            <person name="Hirakawa Y."/>
            <person name="Hundley H.N."/>
            <person name="Ikeda Y."/>
            <person name="Inoue K."/>
            <person name="Inoue S.I."/>
            <person name="Ishida S."/>
            <person name="Jia Q."/>
            <person name="Kakita M."/>
            <person name="Kanazawa T."/>
            <person name="Kawai Y."/>
            <person name="Kawashima T."/>
            <person name="Kennedy M."/>
            <person name="Kinose K."/>
            <person name="Kinoshita T."/>
            <person name="Kohara Y."/>
            <person name="Koide E."/>
            <person name="Komatsu K."/>
            <person name="Kopischke S."/>
            <person name="Kubo M."/>
            <person name="Kyozuka J."/>
            <person name="Lagercrantz U."/>
            <person name="Lin S.S."/>
            <person name="Lindquist E."/>
            <person name="Lipzen A.M."/>
            <person name="Lu C.W."/>
            <person name="De Luna E."/>
            <person name="Martienssen R.A."/>
            <person name="Minamino N."/>
            <person name="Mizutani M."/>
            <person name="Mizutani M."/>
            <person name="Mochizuki N."/>
            <person name="Monte I."/>
            <person name="Mosher R."/>
            <person name="Nagasaki H."/>
            <person name="Nakagami H."/>
            <person name="Naramoto S."/>
            <person name="Nishitani K."/>
            <person name="Ohtani M."/>
            <person name="Okamoto T."/>
            <person name="Okumura M."/>
            <person name="Phillips J."/>
            <person name="Pollak B."/>
            <person name="Reinders A."/>
            <person name="Rovekamp M."/>
            <person name="Sano R."/>
            <person name="Sawa S."/>
            <person name="Schmid M.W."/>
            <person name="Shirakawa M."/>
            <person name="Solano R."/>
            <person name="Spunde A."/>
            <person name="Suetsugu N."/>
            <person name="Sugano S."/>
            <person name="Sugiyama A."/>
            <person name="Sun R."/>
            <person name="Suzuki Y."/>
            <person name="Takenaka M."/>
            <person name="Takezawa D."/>
            <person name="Tomogane H."/>
            <person name="Tsuzuki M."/>
            <person name="Ueda T."/>
            <person name="Umeda M."/>
            <person name="Ward J.M."/>
            <person name="Watanabe Y."/>
            <person name="Yazaki K."/>
            <person name="Yokoyama R."/>
            <person name="Yoshitake Y."/>
            <person name="Yotsui I."/>
            <person name="Zachgo S."/>
            <person name="Schmutz J."/>
        </authorList>
    </citation>
    <scope>NUCLEOTIDE SEQUENCE [LARGE SCALE GENOMIC DNA]</scope>
    <source>
        <strain evidence="3">Tak-1</strain>
    </source>
</reference>
<evidence type="ECO:0008006" key="4">
    <source>
        <dbReference type="Google" id="ProtNLM"/>
    </source>
</evidence>
<dbReference type="AlphaFoldDB" id="A0A2R6WL93"/>
<dbReference type="OMA" id="WEIVCTG"/>
<evidence type="ECO:0000313" key="3">
    <source>
        <dbReference type="Proteomes" id="UP000244005"/>
    </source>
</evidence>
<gene>
    <name evidence="2" type="ORF">MARPO_0078s0040</name>
</gene>
<dbReference type="InterPro" id="IPR037501">
    <property type="entry name" value="TPLATE"/>
</dbReference>
<dbReference type="OrthoDB" id="2018252at2759"/>